<reference evidence="3 4" key="1">
    <citation type="journal article" date="2020" name="ISME J.">
        <title>Uncovering the hidden diversity of litter-decomposition mechanisms in mushroom-forming fungi.</title>
        <authorList>
            <person name="Floudas D."/>
            <person name="Bentzer J."/>
            <person name="Ahren D."/>
            <person name="Johansson T."/>
            <person name="Persson P."/>
            <person name="Tunlid A."/>
        </authorList>
    </citation>
    <scope>NUCLEOTIDE SEQUENCE [LARGE SCALE GENOMIC DNA]</scope>
    <source>
        <strain evidence="3 4">CBS 406.79</strain>
    </source>
</reference>
<dbReference type="InterPro" id="IPR029063">
    <property type="entry name" value="SAM-dependent_MTases_sf"/>
</dbReference>
<name>A0A8H5I0K8_9AGAR</name>
<dbReference type="SUPFAM" id="SSF53335">
    <property type="entry name" value="S-adenosyl-L-methionine-dependent methyltransferases"/>
    <property type="match status" value="1"/>
</dbReference>
<dbReference type="Pfam" id="PF13679">
    <property type="entry name" value="Methyltransf_32"/>
    <property type="match status" value="1"/>
</dbReference>
<evidence type="ECO:0000313" key="4">
    <source>
        <dbReference type="Proteomes" id="UP000518752"/>
    </source>
</evidence>
<dbReference type="PANTHER" id="PTHR12496:SF0">
    <property type="entry name" value="METHYLTRANSFERASE DOMAIN-CONTAINING PROTEIN"/>
    <property type="match status" value="1"/>
</dbReference>
<dbReference type="PANTHER" id="PTHR12496">
    <property type="entry name" value="CGI-41 METHYLTRANSFERASE"/>
    <property type="match status" value="1"/>
</dbReference>
<protein>
    <recommendedName>
        <fullName evidence="2">Methyltransferase domain-containing protein</fullName>
    </recommendedName>
</protein>
<dbReference type="AlphaFoldDB" id="A0A8H5I0K8"/>
<comment type="caution">
    <text evidence="3">The sequence shown here is derived from an EMBL/GenBank/DDBJ whole genome shotgun (WGS) entry which is preliminary data.</text>
</comment>
<feature type="region of interest" description="Disordered" evidence="1">
    <location>
        <begin position="368"/>
        <end position="414"/>
    </location>
</feature>
<dbReference type="Proteomes" id="UP000518752">
    <property type="component" value="Unassembled WGS sequence"/>
</dbReference>
<feature type="region of interest" description="Disordered" evidence="1">
    <location>
        <begin position="332"/>
        <end position="353"/>
    </location>
</feature>
<dbReference type="OrthoDB" id="10258156at2759"/>
<proteinExistence type="predicted"/>
<dbReference type="InterPro" id="IPR052220">
    <property type="entry name" value="METTL25"/>
</dbReference>
<evidence type="ECO:0000259" key="2">
    <source>
        <dbReference type="Pfam" id="PF13679"/>
    </source>
</evidence>
<accession>A0A8H5I0K8</accession>
<evidence type="ECO:0000313" key="3">
    <source>
        <dbReference type="EMBL" id="KAF5392822.1"/>
    </source>
</evidence>
<dbReference type="EMBL" id="JAACJN010000004">
    <property type="protein sequence ID" value="KAF5392822.1"/>
    <property type="molecule type" value="Genomic_DNA"/>
</dbReference>
<feature type="compositionally biased region" description="Low complexity" evidence="1">
    <location>
        <begin position="375"/>
        <end position="386"/>
    </location>
</feature>
<gene>
    <name evidence="3" type="ORF">D9757_000893</name>
</gene>
<feature type="domain" description="Methyltransferase" evidence="2">
    <location>
        <begin position="89"/>
        <end position="243"/>
    </location>
</feature>
<feature type="compositionally biased region" description="Pro residues" evidence="1">
    <location>
        <begin position="259"/>
        <end position="272"/>
    </location>
</feature>
<organism evidence="3 4">
    <name type="scientific">Collybiopsis confluens</name>
    <dbReference type="NCBI Taxonomy" id="2823264"/>
    <lineage>
        <taxon>Eukaryota</taxon>
        <taxon>Fungi</taxon>
        <taxon>Dikarya</taxon>
        <taxon>Basidiomycota</taxon>
        <taxon>Agaricomycotina</taxon>
        <taxon>Agaricomycetes</taxon>
        <taxon>Agaricomycetidae</taxon>
        <taxon>Agaricales</taxon>
        <taxon>Marasmiineae</taxon>
        <taxon>Omphalotaceae</taxon>
        <taxon>Collybiopsis</taxon>
    </lineage>
</organism>
<evidence type="ECO:0000256" key="1">
    <source>
        <dbReference type="SAM" id="MobiDB-lite"/>
    </source>
</evidence>
<dbReference type="InterPro" id="IPR025714">
    <property type="entry name" value="Methyltranfer_dom"/>
</dbReference>
<feature type="region of interest" description="Disordered" evidence="1">
    <location>
        <begin position="248"/>
        <end position="272"/>
    </location>
</feature>
<sequence length="551" mass="60449">MADDLVHLLLETHPNAAAKNILQFEAKIGLAQNWDWQHILDSYISHSTIGLPPAICALIEHVHRHSLPRDPFSIPASNKPPRLTGMSPKKAYEVFRMATYVAFVAQNLPYDSGVYIVDIGAGQGHLARAMSSTVPDIRGILALDGDEIIVKKSNLQSETPKVTHRLGYITSPAGIIDAVDEWISEIHAGPERVPVIIVSLHGCGSLSIDVLRAFVQGCRNDEGRNWSFVASVTVPCCYNLLRESDSFPLPPSKKHDETSPPPSPPPPQTSILPIPLPPNAYHLAAQVPNMWVIPNLNSNTSISVAPPASLAVRKVVWRALLEFCLLDSRRQSEDSSSSSSIAPTLRPRPKFIPPMEANTYFVNQANHSTRTADLSKSSNPSHPNAHPSRDVDLDLDPDSDQRTGHLASSDSLPGNIARLGRLPSRAYESWNMYLEVAGGRAGVDLSRFGEREKGVGEGEKEEEEEDNAYYRKKVERVLGILHVLRCILGPLIESQLLMDRVEWMRGELEEEMGRERGYAVELVPLFSQVGDGTGGGGSARNMAVVILPKCK</sequence>
<keyword evidence="4" id="KW-1185">Reference proteome</keyword>